<proteinExistence type="inferred from homology"/>
<dbReference type="SUPFAM" id="SSF53335">
    <property type="entry name" value="S-adenosyl-L-methionine-dependent methyltransferases"/>
    <property type="match status" value="1"/>
</dbReference>
<dbReference type="InterPro" id="IPR012263">
    <property type="entry name" value="M_m6A_EcoRV"/>
</dbReference>
<dbReference type="InterPro" id="IPR023095">
    <property type="entry name" value="Ade_MeTrfase_dom_2"/>
</dbReference>
<dbReference type="InterPro" id="IPR002052">
    <property type="entry name" value="DNA_methylase_N6_adenine_CS"/>
</dbReference>
<dbReference type="Pfam" id="PF02086">
    <property type="entry name" value="MethyltransfD12"/>
    <property type="match status" value="1"/>
</dbReference>
<keyword evidence="5" id="KW-0949">S-adenosyl-L-methionine</keyword>
<dbReference type="PRINTS" id="PR00505">
    <property type="entry name" value="D12N6MTFRASE"/>
</dbReference>
<dbReference type="GO" id="GO:0043565">
    <property type="term" value="F:sequence-specific DNA binding"/>
    <property type="evidence" value="ECO:0007669"/>
    <property type="project" value="TreeGrafter"/>
</dbReference>
<dbReference type="EMBL" id="KY000080">
    <property type="protein sequence ID" value="APD20375.1"/>
    <property type="molecule type" value="Genomic_DNA"/>
</dbReference>
<dbReference type="PROSITE" id="PS00092">
    <property type="entry name" value="N6_MTASE"/>
    <property type="match status" value="1"/>
</dbReference>
<dbReference type="GO" id="GO:0006298">
    <property type="term" value="P:mismatch repair"/>
    <property type="evidence" value="ECO:0007669"/>
    <property type="project" value="TreeGrafter"/>
</dbReference>
<dbReference type="Proteomes" id="UP000224041">
    <property type="component" value="Segment"/>
</dbReference>
<keyword evidence="8" id="KW-1185">Reference proteome</keyword>
<comment type="similarity">
    <text evidence="1">Belongs to the N(4)/N(6)-methyltransferase family.</text>
</comment>
<keyword evidence="4 7" id="KW-0808">Transferase</keyword>
<dbReference type="KEGG" id="vg:65106768"/>
<accession>A0A1J0MGR6</accession>
<dbReference type="InterPro" id="IPR029063">
    <property type="entry name" value="SAM-dependent_MTases_sf"/>
</dbReference>
<dbReference type="PANTHER" id="PTHR30481">
    <property type="entry name" value="DNA ADENINE METHYLASE"/>
    <property type="match status" value="1"/>
</dbReference>
<reference evidence="7 8" key="1">
    <citation type="submission" date="2016-10" db="EMBL/GenBank/DDBJ databases">
        <title>Antibacterial composition for prophylaxis and treatment of hospital infections (variants), strains of bacteriophages, used for obtaining thereof.</title>
        <authorList>
            <person name="Aleshkin A.V."/>
            <person name="Volozhantsev N.V."/>
            <person name="Verevkin V.V."/>
            <person name="Krasilnikova V.M."/>
            <person name="Myakinina V.P."/>
            <person name="Popova A.V."/>
            <person name="Svetoch E.A."/>
        </authorList>
    </citation>
    <scope>NUCLEOTIDE SEQUENCE [LARGE SCALE GENOMIC DNA]</scope>
    <source>
        <strain evidence="7 8">KPV15</strain>
    </source>
</reference>
<dbReference type="GO" id="GO:0009307">
    <property type="term" value="P:DNA restriction-modification system"/>
    <property type="evidence" value="ECO:0007669"/>
    <property type="project" value="InterPro"/>
</dbReference>
<dbReference type="GO" id="GO:0009007">
    <property type="term" value="F:site-specific DNA-methyltransferase (adenine-specific) activity"/>
    <property type="evidence" value="ECO:0007669"/>
    <property type="project" value="UniProtKB-EC"/>
</dbReference>
<sequence>MLGAISYTGNKQKLIKDLLQLFPEYTRFVDLFCGGLSVSLNVPGPVLSNDIQSEIIDMYVKMKSCSWDDVMNIITERNLGKHPEHEQAYYKLRDEYNSTHDPLLLLVLQYYSFSNMIRISNGRFTAPFGRREVNKNSKKKFLHFIENSDKIEFSSKHFTDVELKDGDFVYADPPYLITVADYNKFWSEEEEQKLYDFLDDCHAKGLKFGMSNVFEHQGKTNTMLKKWASKYNVHFLDKKYTFNSYQIKGKGSTVEVFITNFKK</sequence>
<evidence type="ECO:0000256" key="2">
    <source>
        <dbReference type="ARBA" id="ARBA00011900"/>
    </source>
</evidence>
<organism evidence="7 8">
    <name type="scientific">Klebsiella phage KPV15</name>
    <dbReference type="NCBI Taxonomy" id="1913572"/>
    <lineage>
        <taxon>Viruses</taxon>
        <taxon>Duplodnaviria</taxon>
        <taxon>Heunggongvirae</taxon>
        <taxon>Uroviricota</taxon>
        <taxon>Caudoviricetes</taxon>
        <taxon>Pantevenvirales</taxon>
        <taxon>Straboviridae</taxon>
        <taxon>Tevenvirinae</taxon>
        <taxon>Jiaodavirus</taxon>
        <taxon>Jiaodavirus kppv15</taxon>
    </lineage>
</organism>
<dbReference type="EC" id="2.1.1.72" evidence="2"/>
<dbReference type="InterPro" id="IPR012327">
    <property type="entry name" value="MeTrfase_D12"/>
</dbReference>
<dbReference type="PANTHER" id="PTHR30481:SF3">
    <property type="entry name" value="DNA ADENINE METHYLASE"/>
    <property type="match status" value="1"/>
</dbReference>
<dbReference type="NCBIfam" id="TIGR00571">
    <property type="entry name" value="dam"/>
    <property type="match status" value="1"/>
</dbReference>
<dbReference type="RefSeq" id="YP_010089300.1">
    <property type="nucleotide sequence ID" value="NC_055715.1"/>
</dbReference>
<dbReference type="GO" id="GO:0032259">
    <property type="term" value="P:methylation"/>
    <property type="evidence" value="ECO:0007669"/>
    <property type="project" value="UniProtKB-KW"/>
</dbReference>
<evidence type="ECO:0000313" key="8">
    <source>
        <dbReference type="Proteomes" id="UP000224041"/>
    </source>
</evidence>
<keyword evidence="3 7" id="KW-0489">Methyltransferase</keyword>
<name>A0A1J0MGR6_9CAUD</name>
<dbReference type="Gene3D" id="3.40.50.150">
    <property type="entry name" value="Vaccinia Virus protein VP39"/>
    <property type="match status" value="1"/>
</dbReference>
<evidence type="ECO:0000256" key="6">
    <source>
        <dbReference type="ARBA" id="ARBA00047942"/>
    </source>
</evidence>
<dbReference type="GeneID" id="65106768"/>
<dbReference type="PIRSF" id="PIRSF000398">
    <property type="entry name" value="M_m6A_EcoRV"/>
    <property type="match status" value="1"/>
</dbReference>
<evidence type="ECO:0000256" key="3">
    <source>
        <dbReference type="ARBA" id="ARBA00022603"/>
    </source>
</evidence>
<evidence type="ECO:0000256" key="5">
    <source>
        <dbReference type="ARBA" id="ARBA00022691"/>
    </source>
</evidence>
<evidence type="ECO:0000256" key="4">
    <source>
        <dbReference type="ARBA" id="ARBA00022679"/>
    </source>
</evidence>
<comment type="catalytic activity">
    <reaction evidence="6">
        <text>a 2'-deoxyadenosine in DNA + S-adenosyl-L-methionine = an N(6)-methyl-2'-deoxyadenosine in DNA + S-adenosyl-L-homocysteine + H(+)</text>
        <dbReference type="Rhea" id="RHEA:15197"/>
        <dbReference type="Rhea" id="RHEA-COMP:12418"/>
        <dbReference type="Rhea" id="RHEA-COMP:12419"/>
        <dbReference type="ChEBI" id="CHEBI:15378"/>
        <dbReference type="ChEBI" id="CHEBI:57856"/>
        <dbReference type="ChEBI" id="CHEBI:59789"/>
        <dbReference type="ChEBI" id="CHEBI:90615"/>
        <dbReference type="ChEBI" id="CHEBI:90616"/>
        <dbReference type="EC" id="2.1.1.72"/>
    </reaction>
</comment>
<evidence type="ECO:0000256" key="1">
    <source>
        <dbReference type="ARBA" id="ARBA00006594"/>
    </source>
</evidence>
<protein>
    <recommendedName>
        <fullName evidence="2">site-specific DNA-methyltransferase (adenine-specific)</fullName>
        <ecNumber evidence="2">2.1.1.72</ecNumber>
    </recommendedName>
</protein>
<dbReference type="GO" id="GO:1904047">
    <property type="term" value="F:S-adenosyl-L-methionine binding"/>
    <property type="evidence" value="ECO:0007669"/>
    <property type="project" value="TreeGrafter"/>
</dbReference>
<evidence type="ECO:0000313" key="7">
    <source>
        <dbReference type="EMBL" id="APD20375.1"/>
    </source>
</evidence>
<dbReference type="Gene3D" id="1.10.1020.10">
    <property type="entry name" value="Adenine-specific Methyltransferase, Domain 2"/>
    <property type="match status" value="1"/>
</dbReference>